<dbReference type="PROSITE" id="PS00893">
    <property type="entry name" value="NUDIX_BOX"/>
    <property type="match status" value="1"/>
</dbReference>
<dbReference type="InterPro" id="IPR000086">
    <property type="entry name" value="NUDIX_hydrolase_dom"/>
</dbReference>
<dbReference type="SUPFAM" id="SSF55811">
    <property type="entry name" value="Nudix"/>
    <property type="match status" value="1"/>
</dbReference>
<dbReference type="eggNOG" id="COG1051">
    <property type="taxonomic scope" value="Bacteria"/>
</dbReference>
<reference evidence="6 8" key="2">
    <citation type="submission" date="2014-01" db="EMBL/GenBank/DDBJ databases">
        <title>Draft genome sequencing of Bacillus alcalophilus CGMCC 1.3604.</title>
        <authorList>
            <person name="Yang J."/>
            <person name="Diao L."/>
            <person name="Yang S."/>
        </authorList>
    </citation>
    <scope>NUCLEOTIDE SEQUENCE [LARGE SCALE GENOMIC DNA]</scope>
    <source>
        <strain evidence="6 8">CGMCC 1.3604</strain>
    </source>
</reference>
<dbReference type="Proteomes" id="UP000297014">
    <property type="component" value="Unassembled WGS sequence"/>
</dbReference>
<dbReference type="PANTHER" id="PTHR43046">
    <property type="entry name" value="GDP-MANNOSE MANNOSYL HYDROLASE"/>
    <property type="match status" value="1"/>
</dbReference>
<evidence type="ECO:0000256" key="1">
    <source>
        <dbReference type="ARBA" id="ARBA00001946"/>
    </source>
</evidence>
<dbReference type="InterPro" id="IPR015797">
    <property type="entry name" value="NUDIX_hydrolase-like_dom_sf"/>
</dbReference>
<dbReference type="RefSeq" id="WP_003322515.1">
    <property type="nucleotide sequence ID" value="NZ_ALPT02000097.1"/>
</dbReference>
<dbReference type="PROSITE" id="PS51462">
    <property type="entry name" value="NUDIX"/>
    <property type="match status" value="1"/>
</dbReference>
<dbReference type="Proteomes" id="UP000002754">
    <property type="component" value="Unassembled WGS sequence"/>
</dbReference>
<evidence type="ECO:0000313" key="8">
    <source>
        <dbReference type="Proteomes" id="UP000297014"/>
    </source>
</evidence>
<evidence type="ECO:0000313" key="7">
    <source>
        <dbReference type="Proteomes" id="UP000002754"/>
    </source>
</evidence>
<accession>A0A094WDP5</accession>
<dbReference type="EMBL" id="JALP01000020">
    <property type="protein sequence ID" value="THG92107.1"/>
    <property type="molecule type" value="Genomic_DNA"/>
</dbReference>
<sequence>MRVRSGVVIIESHAVVLIKRMREGQVYYVFPGGGVEKEETPKEAAKREAYEELGLEVEVGELLKKVEFNGLQFYFQAKIVAGTFGTGAGEEYRNERNRGTYEPVWLPLSQLGSVDIRPKELGEELMKRITD</sequence>
<dbReference type="PRINTS" id="PR00502">
    <property type="entry name" value="NUDIXFAMILY"/>
</dbReference>
<gene>
    <name evidence="6" type="ORF">AJ85_17240</name>
    <name evidence="5" type="ORF">BALCAV_0219815</name>
</gene>
<dbReference type="PANTHER" id="PTHR43046:SF14">
    <property type="entry name" value="MUTT_NUDIX FAMILY PROTEIN"/>
    <property type="match status" value="1"/>
</dbReference>
<name>A0A094WDP5_ALKAL</name>
<dbReference type="InterPro" id="IPR020084">
    <property type="entry name" value="NUDIX_hydrolase_CS"/>
</dbReference>
<evidence type="ECO:0000256" key="2">
    <source>
        <dbReference type="ARBA" id="ARBA00022801"/>
    </source>
</evidence>
<comment type="similarity">
    <text evidence="3">Belongs to the Nudix hydrolase family.</text>
</comment>
<dbReference type="OrthoDB" id="511483at2"/>
<evidence type="ECO:0000256" key="3">
    <source>
        <dbReference type="RuleBase" id="RU003476"/>
    </source>
</evidence>
<evidence type="ECO:0000313" key="5">
    <source>
        <dbReference type="EMBL" id="KGA95869.1"/>
    </source>
</evidence>
<comment type="caution">
    <text evidence="5">The sequence shown here is derived from an EMBL/GenBank/DDBJ whole genome shotgun (WGS) entry which is preliminary data.</text>
</comment>
<keyword evidence="7" id="KW-1185">Reference proteome</keyword>
<proteinExistence type="inferred from homology"/>
<reference evidence="5 7" key="1">
    <citation type="journal article" date="2014" name="Genome Announc.">
        <title>Draft Genome Sequence of Bacillus alcalophilus AV1934, a Classic Alkaliphile Isolated from Human Feces in 1934.</title>
        <authorList>
            <person name="Attie O."/>
            <person name="Jayaprakash A."/>
            <person name="Shah H."/>
            <person name="Paulsen I.T."/>
            <person name="Morino M."/>
            <person name="Takahashi Y."/>
            <person name="Narumi I."/>
            <person name="Sachidanandam R."/>
            <person name="Satoh K."/>
            <person name="Ito M."/>
            <person name="Krulwich T.A."/>
        </authorList>
    </citation>
    <scope>NUCLEOTIDE SEQUENCE [LARGE SCALE GENOMIC DNA]</scope>
    <source>
        <strain evidence="5 7">AV1934</strain>
    </source>
</reference>
<protein>
    <submittedName>
        <fullName evidence="5">DNA mismatch repair protein MutT</fullName>
    </submittedName>
</protein>
<dbReference type="Gene3D" id="3.90.79.10">
    <property type="entry name" value="Nucleoside Triphosphate Pyrophosphohydrolase"/>
    <property type="match status" value="1"/>
</dbReference>
<dbReference type="AlphaFoldDB" id="A0A094WDP5"/>
<keyword evidence="2 3" id="KW-0378">Hydrolase</keyword>
<evidence type="ECO:0000313" key="6">
    <source>
        <dbReference type="EMBL" id="THG92107.1"/>
    </source>
</evidence>
<dbReference type="GO" id="GO:0016787">
    <property type="term" value="F:hydrolase activity"/>
    <property type="evidence" value="ECO:0007669"/>
    <property type="project" value="UniProtKB-KW"/>
</dbReference>
<dbReference type="InterPro" id="IPR020476">
    <property type="entry name" value="Nudix_hydrolase"/>
</dbReference>
<organism evidence="5 7">
    <name type="scientific">Alkalihalobacillus alcalophilus ATCC 27647 = CGMCC 1.3604</name>
    <dbReference type="NCBI Taxonomy" id="1218173"/>
    <lineage>
        <taxon>Bacteria</taxon>
        <taxon>Bacillati</taxon>
        <taxon>Bacillota</taxon>
        <taxon>Bacilli</taxon>
        <taxon>Bacillales</taxon>
        <taxon>Bacillaceae</taxon>
        <taxon>Alkalihalobacillus</taxon>
    </lineage>
</organism>
<dbReference type="Pfam" id="PF00293">
    <property type="entry name" value="NUDIX"/>
    <property type="match status" value="1"/>
</dbReference>
<comment type="cofactor">
    <cofactor evidence="1">
        <name>Mg(2+)</name>
        <dbReference type="ChEBI" id="CHEBI:18420"/>
    </cofactor>
</comment>
<evidence type="ECO:0000259" key="4">
    <source>
        <dbReference type="PROSITE" id="PS51462"/>
    </source>
</evidence>
<dbReference type="CDD" id="cd04669">
    <property type="entry name" value="NUDIX_Hydrolase"/>
    <property type="match status" value="1"/>
</dbReference>
<dbReference type="EMBL" id="ALPT02000097">
    <property type="protein sequence ID" value="KGA95869.1"/>
    <property type="molecule type" value="Genomic_DNA"/>
</dbReference>
<feature type="domain" description="Nudix hydrolase" evidence="4">
    <location>
        <begin position="1"/>
        <end position="127"/>
    </location>
</feature>
<dbReference type="STRING" id="1218173.BALCAV_0219815"/>